<dbReference type="InterPro" id="IPR015946">
    <property type="entry name" value="KH_dom-like_a/b"/>
</dbReference>
<keyword evidence="2" id="KW-1185">Reference proteome</keyword>
<dbReference type="Gene3D" id="3.30.300.20">
    <property type="match status" value="1"/>
</dbReference>
<name>A0A2U1LX12_ARTAN</name>
<evidence type="ECO:0000313" key="2">
    <source>
        <dbReference type="Proteomes" id="UP000245207"/>
    </source>
</evidence>
<dbReference type="Proteomes" id="UP000245207">
    <property type="component" value="Unassembled WGS sequence"/>
</dbReference>
<reference evidence="1 2" key="1">
    <citation type="journal article" date="2018" name="Mol. Plant">
        <title>The genome of Artemisia annua provides insight into the evolution of Asteraceae family and artemisinin biosynthesis.</title>
        <authorList>
            <person name="Shen Q."/>
            <person name="Zhang L."/>
            <person name="Liao Z."/>
            <person name="Wang S."/>
            <person name="Yan T."/>
            <person name="Shi P."/>
            <person name="Liu M."/>
            <person name="Fu X."/>
            <person name="Pan Q."/>
            <person name="Wang Y."/>
            <person name="Lv Z."/>
            <person name="Lu X."/>
            <person name="Zhang F."/>
            <person name="Jiang W."/>
            <person name="Ma Y."/>
            <person name="Chen M."/>
            <person name="Hao X."/>
            <person name="Li L."/>
            <person name="Tang Y."/>
            <person name="Lv G."/>
            <person name="Zhou Y."/>
            <person name="Sun X."/>
            <person name="Brodelius P.E."/>
            <person name="Rose J.K.C."/>
            <person name="Tang K."/>
        </authorList>
    </citation>
    <scope>NUCLEOTIDE SEQUENCE [LARGE SCALE GENOMIC DNA]</scope>
    <source>
        <strain evidence="2">cv. Huhao1</strain>
        <tissue evidence="1">Leaf</tissue>
    </source>
</reference>
<dbReference type="EMBL" id="PKPP01007386">
    <property type="protein sequence ID" value="PWA53531.1"/>
    <property type="molecule type" value="Genomic_DNA"/>
</dbReference>
<organism evidence="1 2">
    <name type="scientific">Artemisia annua</name>
    <name type="common">Sweet wormwood</name>
    <dbReference type="NCBI Taxonomy" id="35608"/>
    <lineage>
        <taxon>Eukaryota</taxon>
        <taxon>Viridiplantae</taxon>
        <taxon>Streptophyta</taxon>
        <taxon>Embryophyta</taxon>
        <taxon>Tracheophyta</taxon>
        <taxon>Spermatophyta</taxon>
        <taxon>Magnoliopsida</taxon>
        <taxon>eudicotyledons</taxon>
        <taxon>Gunneridae</taxon>
        <taxon>Pentapetalae</taxon>
        <taxon>asterids</taxon>
        <taxon>campanulids</taxon>
        <taxon>Asterales</taxon>
        <taxon>Asteraceae</taxon>
        <taxon>Asteroideae</taxon>
        <taxon>Anthemideae</taxon>
        <taxon>Artemisiinae</taxon>
        <taxon>Artemisia</taxon>
    </lineage>
</organism>
<dbReference type="AlphaFoldDB" id="A0A2U1LX12"/>
<proteinExistence type="predicted"/>
<evidence type="ECO:0000313" key="1">
    <source>
        <dbReference type="EMBL" id="PWA53531.1"/>
    </source>
</evidence>
<dbReference type="STRING" id="35608.A0A2U1LX12"/>
<sequence>MNYGLEVFVWVGRTTQLDDRKAAQASCRALLKQQQGGGPKGKEKNVPVAEEIVPPLLNSNGKLEVLITTFFLYSFVLCVRSLDAGGKEMLVERIALRYLTIRGSKAGMSAGEKGRRIRKLTIIFQKRFKFPDMLNESITEGSMSLLKLSLCVTSFLEGFNGVLMFVMGKGAKGCEVCYDRRYNAGGCLCV</sequence>
<protein>
    <submittedName>
        <fullName evidence="1">Villin/Gelsolin, ADF-H/Gelsolin-like domain protein</fullName>
    </submittedName>
</protein>
<comment type="caution">
    <text evidence="1">The sequence shown here is derived from an EMBL/GenBank/DDBJ whole genome shotgun (WGS) entry which is preliminary data.</text>
</comment>
<accession>A0A2U1LX12</accession>
<gene>
    <name evidence="1" type="ORF">CTI12_AA444550</name>
</gene>